<dbReference type="InterPro" id="IPR032508">
    <property type="entry name" value="FecR_C"/>
</dbReference>
<proteinExistence type="predicted"/>
<evidence type="ECO:0000259" key="2">
    <source>
        <dbReference type="Pfam" id="PF04773"/>
    </source>
</evidence>
<feature type="domain" description="Protein FecR C-terminal" evidence="3">
    <location>
        <begin position="316"/>
        <end position="384"/>
    </location>
</feature>
<dbReference type="Gene3D" id="3.55.50.30">
    <property type="match status" value="1"/>
</dbReference>
<dbReference type="InterPro" id="IPR006860">
    <property type="entry name" value="FecR"/>
</dbReference>
<evidence type="ECO:0000259" key="3">
    <source>
        <dbReference type="Pfam" id="PF16344"/>
    </source>
</evidence>
<organism evidence="4 5">
    <name type="scientific">Sphingobacterium zhuxiongii</name>
    <dbReference type="NCBI Taxonomy" id="2662364"/>
    <lineage>
        <taxon>Bacteria</taxon>
        <taxon>Pseudomonadati</taxon>
        <taxon>Bacteroidota</taxon>
        <taxon>Sphingobacteriia</taxon>
        <taxon>Sphingobacteriales</taxon>
        <taxon>Sphingobacteriaceae</taxon>
        <taxon>Sphingobacterium</taxon>
    </lineage>
</organism>
<dbReference type="GO" id="GO:0016989">
    <property type="term" value="F:sigma factor antagonist activity"/>
    <property type="evidence" value="ECO:0007669"/>
    <property type="project" value="TreeGrafter"/>
</dbReference>
<dbReference type="Gene3D" id="2.60.120.1440">
    <property type="match status" value="1"/>
</dbReference>
<evidence type="ECO:0000256" key="1">
    <source>
        <dbReference type="SAM" id="Phobius"/>
    </source>
</evidence>
<keyword evidence="1" id="KW-1133">Transmembrane helix</keyword>
<dbReference type="Pfam" id="PF04773">
    <property type="entry name" value="FecR"/>
    <property type="match status" value="1"/>
</dbReference>
<gene>
    <name evidence="4" type="ORF">GFH32_17910</name>
</gene>
<dbReference type="KEGG" id="sphe:GFH32_17910"/>
<dbReference type="Pfam" id="PF16344">
    <property type="entry name" value="FecR_C"/>
    <property type="match status" value="1"/>
</dbReference>
<protein>
    <submittedName>
        <fullName evidence="4">DUF4974 domain-containing protein</fullName>
    </submittedName>
</protein>
<feature type="domain" description="FecR protein" evidence="2">
    <location>
        <begin position="191"/>
        <end position="275"/>
    </location>
</feature>
<dbReference type="RefSeq" id="WP_153512913.1">
    <property type="nucleotide sequence ID" value="NZ_CP045652.1"/>
</dbReference>
<dbReference type="EMBL" id="CP045652">
    <property type="protein sequence ID" value="QGA28087.1"/>
    <property type="molecule type" value="Genomic_DNA"/>
</dbReference>
<keyword evidence="1" id="KW-0472">Membrane</keyword>
<dbReference type="PANTHER" id="PTHR30273">
    <property type="entry name" value="PERIPLASMIC SIGNAL SENSOR AND SIGMA FACTOR ACTIVATOR FECR-RELATED"/>
    <property type="match status" value="1"/>
</dbReference>
<keyword evidence="5" id="KW-1185">Reference proteome</keyword>
<evidence type="ECO:0000313" key="4">
    <source>
        <dbReference type="EMBL" id="QGA28087.1"/>
    </source>
</evidence>
<dbReference type="PANTHER" id="PTHR30273:SF2">
    <property type="entry name" value="PROTEIN FECR"/>
    <property type="match status" value="1"/>
</dbReference>
<accession>A0A5Q0QD15</accession>
<keyword evidence="1" id="KW-0812">Transmembrane</keyword>
<sequence length="385" mass="43834">MISEDKILLAELSAEIVKGIELTAEQEAIFQKLLEKYPDSKAVIESILQDGRLEIPYEVGKINVESELSRFHENNPKLYNNPRFTISKLSWLVGTAAAVLIVSFFLFQRPISKKDYVVEDKVYGQHNDILPGKPAAVLEIEGEESISLIDVNGNRTLKHGLVANGSTLIYKNINQHLNPLHTLKIPIRATYEVILSDGTKVWMNADSKIKYYANFSKNERRIILEGQAYFDVAKDRDRPFIVESNGVSVQAVGTEFDVNSYSKNLSVKLIEGKVKVSARKGEVSLNAREEIQITGTQMKVVPILNLEEALAWKNGYFYFDNKNLDQILNEVERWYGVNIKYNKNINQTRYFGSISKHSSLAEVCNVLKDLTNYNFRIENDDLYIE</sequence>
<feature type="transmembrane region" description="Helical" evidence="1">
    <location>
        <begin position="89"/>
        <end position="107"/>
    </location>
</feature>
<name>A0A5Q0QD15_9SPHI</name>
<dbReference type="Proteomes" id="UP000326921">
    <property type="component" value="Chromosome"/>
</dbReference>
<dbReference type="InterPro" id="IPR012373">
    <property type="entry name" value="Ferrdict_sens_TM"/>
</dbReference>
<reference evidence="4 5" key="1">
    <citation type="submission" date="2019-10" db="EMBL/GenBank/DDBJ databases">
        <authorList>
            <person name="Dong K."/>
        </authorList>
    </citation>
    <scope>NUCLEOTIDE SEQUENCE [LARGE SCALE GENOMIC DNA]</scope>
    <source>
        <strain evidence="5">dk4302</strain>
    </source>
</reference>
<dbReference type="AlphaFoldDB" id="A0A5Q0QD15"/>
<evidence type="ECO:0000313" key="5">
    <source>
        <dbReference type="Proteomes" id="UP000326921"/>
    </source>
</evidence>